<sequence length="237" mass="26579">MKRKMFICACLFLCLGIIRQALGDDAPVAVAKISQFQFEPVVEGTVITHDFHIENTGNAPLKIERVKTGCGCTTADYTKEIAPGANGVISIRGNTMGYAGRDFYKTIAAYTNDPNHPQMEFYIRGKVEPFVLVEPNRIYLSGKVGEEIKSHVTITPLKKYPFNIIESYTRNLDKKLSFTLTRQEDKYLLTVKNLMQTEGRYQGAVYLKTDSTLKPVITIYITAMISQYQKTGGDGRP</sequence>
<evidence type="ECO:0008006" key="3">
    <source>
        <dbReference type="Google" id="ProtNLM"/>
    </source>
</evidence>
<dbReference type="AlphaFoldDB" id="A0A445N141"/>
<evidence type="ECO:0000256" key="1">
    <source>
        <dbReference type="SAM" id="SignalP"/>
    </source>
</evidence>
<proteinExistence type="predicted"/>
<dbReference type="InterPro" id="IPR013783">
    <property type="entry name" value="Ig-like_fold"/>
</dbReference>
<dbReference type="EMBL" id="OJIN01000195">
    <property type="protein sequence ID" value="SPD75311.1"/>
    <property type="molecule type" value="Genomic_DNA"/>
</dbReference>
<dbReference type="PANTHER" id="PTHR37833">
    <property type="entry name" value="LIPOPROTEIN-RELATED"/>
    <property type="match status" value="1"/>
</dbReference>
<feature type="chain" id="PRO_5019367274" description="DUF1573 domain-containing protein" evidence="1">
    <location>
        <begin position="24"/>
        <end position="237"/>
    </location>
</feature>
<name>A0A445N141_9BACT</name>
<gene>
    <name evidence="2" type="ORF">PITCH_A520016</name>
</gene>
<dbReference type="PANTHER" id="PTHR37833:SF1">
    <property type="entry name" value="SIGNAL PEPTIDE PROTEIN"/>
    <property type="match status" value="1"/>
</dbReference>
<accession>A0A445N141</accession>
<keyword evidence="1" id="KW-0732">Signal</keyword>
<dbReference type="Pfam" id="PF07610">
    <property type="entry name" value="DUF1573"/>
    <property type="match status" value="1"/>
</dbReference>
<dbReference type="Gene3D" id="2.60.40.10">
    <property type="entry name" value="Immunoglobulins"/>
    <property type="match status" value="1"/>
</dbReference>
<dbReference type="InterPro" id="IPR011467">
    <property type="entry name" value="DUF1573"/>
</dbReference>
<evidence type="ECO:0000313" key="2">
    <source>
        <dbReference type="EMBL" id="SPD75311.1"/>
    </source>
</evidence>
<feature type="signal peptide" evidence="1">
    <location>
        <begin position="1"/>
        <end position="23"/>
    </location>
</feature>
<dbReference type="NCBIfam" id="NF041425">
    <property type="entry name" value="OS_HP2_seleno"/>
    <property type="match status" value="1"/>
</dbReference>
<organism evidence="2">
    <name type="scientific">uncultured Desulfobacterium sp</name>
    <dbReference type="NCBI Taxonomy" id="201089"/>
    <lineage>
        <taxon>Bacteria</taxon>
        <taxon>Pseudomonadati</taxon>
        <taxon>Thermodesulfobacteriota</taxon>
        <taxon>Desulfobacteria</taxon>
        <taxon>Desulfobacterales</taxon>
        <taxon>Desulfobacteriaceae</taxon>
        <taxon>Desulfobacterium</taxon>
        <taxon>environmental samples</taxon>
    </lineage>
</organism>
<protein>
    <recommendedName>
        <fullName evidence="3">DUF1573 domain-containing protein</fullName>
    </recommendedName>
</protein>
<reference evidence="2" key="1">
    <citation type="submission" date="2018-01" db="EMBL/GenBank/DDBJ databases">
        <authorList>
            <person name="Regsiter A."/>
            <person name="William W."/>
        </authorList>
    </citation>
    <scope>NUCLEOTIDE SEQUENCE</scope>
    <source>
        <strain evidence="2">TRIP AH-1</strain>
    </source>
</reference>